<dbReference type="InterPro" id="IPR015425">
    <property type="entry name" value="FH2_Formin"/>
</dbReference>
<dbReference type="Gene3D" id="1.10.238.150">
    <property type="entry name" value="Formin, FH3 diaphanous domain"/>
    <property type="match status" value="1"/>
</dbReference>
<comment type="similarity">
    <text evidence="2">Belongs to the formin homology family. BNI1 subfamily.</text>
</comment>
<dbReference type="GO" id="GO:0032153">
    <property type="term" value="C:cell division site"/>
    <property type="evidence" value="ECO:0007669"/>
    <property type="project" value="TreeGrafter"/>
</dbReference>
<dbReference type="GO" id="GO:0031267">
    <property type="term" value="F:small GTPase binding"/>
    <property type="evidence" value="ECO:0007669"/>
    <property type="project" value="InterPro"/>
</dbReference>
<dbReference type="Gene3D" id="1.25.10.10">
    <property type="entry name" value="Leucine-rich Repeat Variant"/>
    <property type="match status" value="1"/>
</dbReference>
<feature type="domain" description="GBD/FH3" evidence="5">
    <location>
        <begin position="106"/>
        <end position="537"/>
    </location>
</feature>
<name>A0A2T0FFI2_9ASCO</name>
<feature type="domain" description="FH2" evidence="6">
    <location>
        <begin position="991"/>
        <end position="1408"/>
    </location>
</feature>
<dbReference type="EMBL" id="NDIQ01000001">
    <property type="protein sequence ID" value="PRT53756.1"/>
    <property type="molecule type" value="Genomic_DNA"/>
</dbReference>
<feature type="region of interest" description="Disordered" evidence="4">
    <location>
        <begin position="830"/>
        <end position="990"/>
    </location>
</feature>
<feature type="compositionally biased region" description="Basic and acidic residues" evidence="4">
    <location>
        <begin position="1405"/>
        <end position="1416"/>
    </location>
</feature>
<evidence type="ECO:0000256" key="3">
    <source>
        <dbReference type="SAM" id="Coils"/>
    </source>
</evidence>
<feature type="coiled-coil region" evidence="3">
    <location>
        <begin position="695"/>
        <end position="753"/>
    </location>
</feature>
<dbReference type="OrthoDB" id="1104827at2759"/>
<dbReference type="GO" id="GO:0005935">
    <property type="term" value="C:cellular bud neck"/>
    <property type="evidence" value="ECO:0007669"/>
    <property type="project" value="TreeGrafter"/>
</dbReference>
<dbReference type="SUPFAM" id="SSF101447">
    <property type="entry name" value="Formin homology 2 domain (FH2 domain)"/>
    <property type="match status" value="1"/>
</dbReference>
<dbReference type="PANTHER" id="PTHR47102">
    <property type="entry name" value="PROTEIN BNI1"/>
    <property type="match status" value="1"/>
</dbReference>
<evidence type="ECO:0000256" key="1">
    <source>
        <dbReference type="ARBA" id="ARBA00023054"/>
    </source>
</evidence>
<feature type="compositionally biased region" description="Low complexity" evidence="4">
    <location>
        <begin position="956"/>
        <end position="977"/>
    </location>
</feature>
<feature type="coiled-coil region" evidence="3">
    <location>
        <begin position="567"/>
        <end position="637"/>
    </location>
</feature>
<feature type="region of interest" description="Disordered" evidence="4">
    <location>
        <begin position="1"/>
        <end position="100"/>
    </location>
</feature>
<dbReference type="InterPro" id="IPR011989">
    <property type="entry name" value="ARM-like"/>
</dbReference>
<evidence type="ECO:0000256" key="2">
    <source>
        <dbReference type="ARBA" id="ARBA00037935"/>
    </source>
</evidence>
<reference evidence="7 8" key="1">
    <citation type="submission" date="2017-04" db="EMBL/GenBank/DDBJ databases">
        <title>Genome sequencing of [Candida] sorbophila.</title>
        <authorList>
            <person name="Ahn J.O."/>
        </authorList>
    </citation>
    <scope>NUCLEOTIDE SEQUENCE [LARGE SCALE GENOMIC DNA]</scope>
    <source>
        <strain evidence="7 8">DS02</strain>
    </source>
</reference>
<dbReference type="InterPro" id="IPR016024">
    <property type="entry name" value="ARM-type_fold"/>
</dbReference>
<dbReference type="GO" id="GO:1903475">
    <property type="term" value="P:mitotic actomyosin contractile ring assembly"/>
    <property type="evidence" value="ECO:0007669"/>
    <property type="project" value="TreeGrafter"/>
</dbReference>
<feature type="region of interest" description="Disordered" evidence="4">
    <location>
        <begin position="1405"/>
        <end position="1556"/>
    </location>
</feature>
<keyword evidence="8" id="KW-1185">Reference proteome</keyword>
<sequence length="1556" mass="171609">MDSRRPLPDSHNHRHSSARSIISVTPSVGSSGSSKNDQSQGATRNTSTSTNILRRFVSRNSTAHDMEPMDDHARSVSSASSYSQSAHQQMATHRSADSQNSALARVNNASDEEINSMFEVLLQSRDAGKTPEKGQRQMLAFPVEKKRLLLRQSALAGSELPMSGPISSVPTPHIGHGQSNLPPASTPLPQDELPEYYVRRILEKKFDTAFLSSLNVQIRTKPVGWVERFVNQHQGQIAMCTVLAQINKQPPEALSDRENEYEYELVKCFRSLYNVEKAAGQTLHNFKIIDTLCRSLMSRRVQTRRTVTECLTYVVCVKGPDLVLQSFDHNMLSEPDGQLVANRFSRWIKAIIRMLEGRGIMGSMVGASQSYRTGGLSAESSLIEYGQTSLILINQLVSKVNCADLHRRQHLRTQLRAAHLEELFQVMHNSDSDKLELEIEKFWAAQAEDMEASEAEMRARGHNISAITASSKGSDSLMELSQVLRDKVRGTESEGLVQSLLSHMMMVRDDPNREGALVFRLMDELVSHIVMSRVDGHNDSTVITFGVQKLLDRLLIDTEARRAHLEKTEALRKAAEAKGERDEMEKLVKLGADGNVGRLQAQNNELRAMLDMFRNKARELETERDEMIEQHHRALQTREAEARELYLMLKEHEVQVATSVNGGVDRRQLMDRLAHRLEGSLKNTITTNIEPSKRLRELRDQMEALQSFARDLELNGSDDEEVPTPLPAAPTSKKDLHEMRLKYLRQLESLQLESNDVAKWIAEGRVQELMSALSEKEKEGRFEPAVAAALDAVENLDQPSGPKSAGEPLAAQSIRPTKAAAIKLEELLSVRPKISPDSPEPTGPISDDSKPIGDTASGSSAPLPPSSGGPPPPGPPPSSSGPPPPGPPPALGGPPPPPPPPLPQLAGGAPPPPPPPPPPPLSNSPGIGSAPPPLPLPGSGSASPVIGGPPPPPLPGGALPVLAQGGPAAPGLGKLPAYRTGGQEAEDEVKPVPIRRTATQLKKIHFDRLDTVAGTIWDGAKRPGEPQMMELLRKQGVFEEVDKIFVAKEIKQIRKNKKSSEAKLELLPREISQHFEINLHPFSSLDVDEVVLKVLVCSQDILGHQNVLEFFTTPDCIEISNTLARQFQPYATDWASGADPHRPEKDPLTLARSERIYLGLCYNLQHYWPVRSRAVLMSQTFEREHQQLFSKLSTIDQACDAVMNADSFQKLLTIIRDVGNYMNNSSQQGFRLGTLARLAFTKDDTNSLTFLHYVERIVRMGMTPELENFTVDLAPAVEASRSSLDSLKRECTQFINTVKNIQASIDGGKLSDPTVFHPKDKCLTVILPAIKVARDKADLLSDFLRSTSSKFEKAMRAYGEDPTDQSSSLSFFKKFAEFVTEYQRARQQNEVREREQRLYEQRRQLVEAPKKADALKDGPPASPEGKGTNVDDLIERLKAAAPPSGARAARRRAARRPEPRYTPPDEPSSTSSESSRPESESSEPASEPLPPSTGSPSRRLRTPLTTPERPSPSRSAAEVADIGNRAAQLLNELRNKPSSTSVSLQGSPLRRSPKRE</sequence>
<dbReference type="GO" id="GO:0043332">
    <property type="term" value="C:mating projection tip"/>
    <property type="evidence" value="ECO:0007669"/>
    <property type="project" value="TreeGrafter"/>
</dbReference>
<dbReference type="SMART" id="SM01140">
    <property type="entry name" value="Drf_GBD"/>
    <property type="match status" value="1"/>
</dbReference>
<gene>
    <name evidence="7" type="ORF">B9G98_01376</name>
</gene>
<dbReference type="GO" id="GO:0005938">
    <property type="term" value="C:cell cortex"/>
    <property type="evidence" value="ECO:0007669"/>
    <property type="project" value="UniProtKB-ARBA"/>
</dbReference>
<feature type="compositionally biased region" description="Polar residues" evidence="4">
    <location>
        <begin position="35"/>
        <end position="61"/>
    </location>
</feature>
<evidence type="ECO:0000259" key="5">
    <source>
        <dbReference type="PROSITE" id="PS51232"/>
    </source>
</evidence>
<feature type="compositionally biased region" description="Low complexity" evidence="4">
    <location>
        <begin position="75"/>
        <end position="89"/>
    </location>
</feature>
<dbReference type="SMART" id="SM01139">
    <property type="entry name" value="Drf_FH3"/>
    <property type="match status" value="1"/>
</dbReference>
<dbReference type="GO" id="GO:0003779">
    <property type="term" value="F:actin binding"/>
    <property type="evidence" value="ECO:0007669"/>
    <property type="project" value="InterPro"/>
</dbReference>
<evidence type="ECO:0000313" key="8">
    <source>
        <dbReference type="Proteomes" id="UP000238350"/>
    </source>
</evidence>
<dbReference type="Pfam" id="PF06367">
    <property type="entry name" value="Drf_FH3"/>
    <property type="match status" value="1"/>
</dbReference>
<feature type="compositionally biased region" description="Basic and acidic residues" evidence="4">
    <location>
        <begin position="62"/>
        <end position="74"/>
    </location>
</feature>
<dbReference type="SMART" id="SM00498">
    <property type="entry name" value="FH2"/>
    <property type="match status" value="1"/>
</dbReference>
<dbReference type="GO" id="GO:0051017">
    <property type="term" value="P:actin filament bundle assembly"/>
    <property type="evidence" value="ECO:0007669"/>
    <property type="project" value="TreeGrafter"/>
</dbReference>
<dbReference type="PROSITE" id="PS51232">
    <property type="entry name" value="GBD_FH3"/>
    <property type="match status" value="1"/>
</dbReference>
<evidence type="ECO:0000259" key="6">
    <source>
        <dbReference type="PROSITE" id="PS51444"/>
    </source>
</evidence>
<comment type="caution">
    <text evidence="7">The sequence shown here is derived from an EMBL/GenBank/DDBJ whole genome shotgun (WGS) entry which is preliminary data.</text>
</comment>
<dbReference type="GO" id="GO:0015629">
    <property type="term" value="C:actin cytoskeleton"/>
    <property type="evidence" value="ECO:0007669"/>
    <property type="project" value="UniProtKB-ARBA"/>
</dbReference>
<feature type="compositionally biased region" description="Low complexity" evidence="4">
    <location>
        <begin position="20"/>
        <end position="34"/>
    </location>
</feature>
<dbReference type="STRING" id="45607.A0A2T0FFI2"/>
<dbReference type="RefSeq" id="XP_024663702.1">
    <property type="nucleotide sequence ID" value="XM_024807934.1"/>
</dbReference>
<feature type="compositionally biased region" description="Basic and acidic residues" evidence="4">
    <location>
        <begin position="1"/>
        <end position="11"/>
    </location>
</feature>
<protein>
    <submittedName>
        <fullName evidence="7">Formin BNI1</fullName>
    </submittedName>
</protein>
<dbReference type="InterPro" id="IPR014768">
    <property type="entry name" value="GBD/FH3_dom"/>
</dbReference>
<dbReference type="InterPro" id="IPR051661">
    <property type="entry name" value="Actin_filament_regulator"/>
</dbReference>
<dbReference type="SUPFAM" id="SSF48371">
    <property type="entry name" value="ARM repeat"/>
    <property type="match status" value="1"/>
</dbReference>
<feature type="compositionally biased region" description="Low complexity" evidence="4">
    <location>
        <begin position="937"/>
        <end position="946"/>
    </location>
</feature>
<evidence type="ECO:0000313" key="7">
    <source>
        <dbReference type="EMBL" id="PRT53756.1"/>
    </source>
</evidence>
<dbReference type="Pfam" id="PF02181">
    <property type="entry name" value="FH2"/>
    <property type="match status" value="1"/>
</dbReference>
<dbReference type="InterPro" id="IPR010472">
    <property type="entry name" value="FH3_dom"/>
</dbReference>
<dbReference type="InterPro" id="IPR042201">
    <property type="entry name" value="FH2_Formin_sf"/>
</dbReference>
<accession>A0A2T0FFI2</accession>
<feature type="compositionally biased region" description="Low complexity" evidence="4">
    <location>
        <begin position="1502"/>
        <end position="1518"/>
    </location>
</feature>
<proteinExistence type="inferred from homology"/>
<dbReference type="GO" id="GO:0051016">
    <property type="term" value="P:barbed-end actin filament capping"/>
    <property type="evidence" value="ECO:0007669"/>
    <property type="project" value="TreeGrafter"/>
</dbReference>
<dbReference type="Gene3D" id="1.20.58.2220">
    <property type="entry name" value="Formin, FH2 domain"/>
    <property type="match status" value="1"/>
</dbReference>
<dbReference type="Gene3D" id="6.10.30.50">
    <property type="match status" value="1"/>
</dbReference>
<dbReference type="PANTHER" id="PTHR47102:SF2">
    <property type="entry name" value="PROTEIN BNI1"/>
    <property type="match status" value="1"/>
</dbReference>
<feature type="compositionally biased region" description="Polar residues" evidence="4">
    <location>
        <begin position="1536"/>
        <end position="1546"/>
    </location>
</feature>
<dbReference type="GeneID" id="36515125"/>
<feature type="compositionally biased region" description="Pro residues" evidence="4">
    <location>
        <begin position="862"/>
        <end position="922"/>
    </location>
</feature>
<evidence type="ECO:0000256" key="4">
    <source>
        <dbReference type="SAM" id="MobiDB-lite"/>
    </source>
</evidence>
<dbReference type="InterPro" id="IPR010473">
    <property type="entry name" value="GTPase-bd"/>
</dbReference>
<keyword evidence="1 3" id="KW-0175">Coiled coil</keyword>
<dbReference type="PROSITE" id="PS51444">
    <property type="entry name" value="FH2"/>
    <property type="match status" value="1"/>
</dbReference>
<dbReference type="Pfam" id="PF06371">
    <property type="entry name" value="Drf_GBD"/>
    <property type="match status" value="1"/>
</dbReference>
<dbReference type="FunFam" id="1.20.58.2220:FF:000006">
    <property type="entry name" value="Cytokinesis protein sepA"/>
    <property type="match status" value="1"/>
</dbReference>
<dbReference type="Proteomes" id="UP000238350">
    <property type="component" value="Unassembled WGS sequence"/>
</dbReference>
<organism evidence="7 8">
    <name type="scientific">Wickerhamiella sorbophila</name>
    <dbReference type="NCBI Taxonomy" id="45607"/>
    <lineage>
        <taxon>Eukaryota</taxon>
        <taxon>Fungi</taxon>
        <taxon>Dikarya</taxon>
        <taxon>Ascomycota</taxon>
        <taxon>Saccharomycotina</taxon>
        <taxon>Dipodascomycetes</taxon>
        <taxon>Dipodascales</taxon>
        <taxon>Trichomonascaceae</taxon>
        <taxon>Wickerhamiella</taxon>
    </lineage>
</organism>